<keyword evidence="3" id="KW-1185">Reference proteome</keyword>
<keyword evidence="1" id="KW-0472">Membrane</keyword>
<dbReference type="Proteomes" id="UP000614741">
    <property type="component" value="Unassembled WGS sequence"/>
</dbReference>
<protein>
    <submittedName>
        <fullName evidence="2">Uncharacterized protein</fullName>
    </submittedName>
</protein>
<sequence length="143" mass="14894">MHPALVAGIWAGALLVSSLGGWLVTRLVLQLASRSRDAGRRRPDRHGPVLLEPLRISDGPVGEGAQIVLRGGTWIGVLERLAVTGSLLAGVPEGVAVVVAVKGLGRYPELRENPGASERFVIGTLASLVWSGVAGLVALRLLS</sequence>
<evidence type="ECO:0000256" key="1">
    <source>
        <dbReference type="SAM" id="Phobius"/>
    </source>
</evidence>
<keyword evidence="1" id="KW-0812">Transmembrane</keyword>
<dbReference type="RefSeq" id="WP_203673031.1">
    <property type="nucleotide sequence ID" value="NZ_BONP01000007.1"/>
</dbReference>
<accession>A0ABQ4DKE0</accession>
<organism evidence="2 3">
    <name type="scientific">Cellulomonas phragmiteti</name>
    <dbReference type="NCBI Taxonomy" id="478780"/>
    <lineage>
        <taxon>Bacteria</taxon>
        <taxon>Bacillati</taxon>
        <taxon>Actinomycetota</taxon>
        <taxon>Actinomycetes</taxon>
        <taxon>Micrococcales</taxon>
        <taxon>Cellulomonadaceae</taxon>
        <taxon>Cellulomonas</taxon>
    </lineage>
</organism>
<name>A0ABQ4DKE0_9CELL</name>
<evidence type="ECO:0000313" key="3">
    <source>
        <dbReference type="Proteomes" id="UP000614741"/>
    </source>
</evidence>
<comment type="caution">
    <text evidence="2">The sequence shown here is derived from an EMBL/GenBank/DDBJ whole genome shotgun (WGS) entry which is preliminary data.</text>
</comment>
<reference evidence="2 3" key="1">
    <citation type="submission" date="2021-01" db="EMBL/GenBank/DDBJ databases">
        <title>Whole genome shotgun sequence of Cellulomonas phragmiteti NBRC 110785.</title>
        <authorList>
            <person name="Komaki H."/>
            <person name="Tamura T."/>
        </authorList>
    </citation>
    <scope>NUCLEOTIDE SEQUENCE [LARGE SCALE GENOMIC DNA]</scope>
    <source>
        <strain evidence="2 3">NBRC 110785</strain>
    </source>
</reference>
<evidence type="ECO:0000313" key="2">
    <source>
        <dbReference type="EMBL" id="GIG39825.1"/>
    </source>
</evidence>
<gene>
    <name evidence="2" type="ORF">Cph01nite_15870</name>
</gene>
<proteinExistence type="predicted"/>
<dbReference type="EMBL" id="BONP01000007">
    <property type="protein sequence ID" value="GIG39825.1"/>
    <property type="molecule type" value="Genomic_DNA"/>
</dbReference>
<keyword evidence="1" id="KW-1133">Transmembrane helix</keyword>
<feature type="transmembrane region" description="Helical" evidence="1">
    <location>
        <begin position="120"/>
        <end position="142"/>
    </location>
</feature>